<dbReference type="InterPro" id="IPR020846">
    <property type="entry name" value="MFS_dom"/>
</dbReference>
<gene>
    <name evidence="8" type="ORF">PDIGIT_LOCUS2868</name>
</gene>
<feature type="transmembrane region" description="Helical" evidence="6">
    <location>
        <begin position="361"/>
        <end position="381"/>
    </location>
</feature>
<dbReference type="CDD" id="cd17502">
    <property type="entry name" value="MFS_Azr1_MDR_like"/>
    <property type="match status" value="1"/>
</dbReference>
<evidence type="ECO:0000256" key="2">
    <source>
        <dbReference type="ARBA" id="ARBA00022692"/>
    </source>
</evidence>
<organism evidence="8 9">
    <name type="scientific">Periconia digitata</name>
    <dbReference type="NCBI Taxonomy" id="1303443"/>
    <lineage>
        <taxon>Eukaryota</taxon>
        <taxon>Fungi</taxon>
        <taxon>Dikarya</taxon>
        <taxon>Ascomycota</taxon>
        <taxon>Pezizomycotina</taxon>
        <taxon>Dothideomycetes</taxon>
        <taxon>Pleosporomycetidae</taxon>
        <taxon>Pleosporales</taxon>
        <taxon>Massarineae</taxon>
        <taxon>Periconiaceae</taxon>
        <taxon>Periconia</taxon>
    </lineage>
</organism>
<evidence type="ECO:0000256" key="1">
    <source>
        <dbReference type="ARBA" id="ARBA00004141"/>
    </source>
</evidence>
<dbReference type="InterPro" id="IPR011701">
    <property type="entry name" value="MFS"/>
</dbReference>
<feature type="transmembrane region" description="Helical" evidence="6">
    <location>
        <begin position="499"/>
        <end position="517"/>
    </location>
</feature>
<feature type="transmembrane region" description="Helical" evidence="6">
    <location>
        <begin position="333"/>
        <end position="354"/>
    </location>
</feature>
<feature type="transmembrane region" description="Helical" evidence="6">
    <location>
        <begin position="156"/>
        <end position="174"/>
    </location>
</feature>
<keyword evidence="2 6" id="KW-0812">Transmembrane</keyword>
<feature type="transmembrane region" description="Helical" evidence="6">
    <location>
        <begin position="299"/>
        <end position="321"/>
    </location>
</feature>
<dbReference type="PANTHER" id="PTHR23501:SF201">
    <property type="entry name" value="MFS AFLATOXIN EFFLUX PUMP"/>
    <property type="match status" value="1"/>
</dbReference>
<dbReference type="PRINTS" id="PR01036">
    <property type="entry name" value="TCRTETB"/>
</dbReference>
<evidence type="ECO:0000259" key="7">
    <source>
        <dbReference type="PROSITE" id="PS50850"/>
    </source>
</evidence>
<dbReference type="Proteomes" id="UP001152607">
    <property type="component" value="Unassembled WGS sequence"/>
</dbReference>
<reference evidence="8" key="1">
    <citation type="submission" date="2023-01" db="EMBL/GenBank/DDBJ databases">
        <authorList>
            <person name="Van Ghelder C."/>
            <person name="Rancurel C."/>
        </authorList>
    </citation>
    <scope>NUCLEOTIDE SEQUENCE</scope>
    <source>
        <strain evidence="8">CNCM I-4278</strain>
    </source>
</reference>
<feature type="transmembrane region" description="Helical" evidence="6">
    <location>
        <begin position="123"/>
        <end position="144"/>
    </location>
</feature>
<dbReference type="Gene3D" id="1.20.1250.20">
    <property type="entry name" value="MFS general substrate transporter like domains"/>
    <property type="match status" value="1"/>
</dbReference>
<dbReference type="EMBL" id="CAOQHR010000002">
    <property type="protein sequence ID" value="CAI6301863.1"/>
    <property type="molecule type" value="Genomic_DNA"/>
</dbReference>
<dbReference type="InterPro" id="IPR036259">
    <property type="entry name" value="MFS_trans_sf"/>
</dbReference>
<dbReference type="Pfam" id="PF07690">
    <property type="entry name" value="MFS_1"/>
    <property type="match status" value="1"/>
</dbReference>
<accession>A0A9W4XFD2</accession>
<dbReference type="AlphaFoldDB" id="A0A9W4XFD2"/>
<feature type="transmembrane region" description="Helical" evidence="6">
    <location>
        <begin position="186"/>
        <end position="206"/>
    </location>
</feature>
<evidence type="ECO:0000313" key="9">
    <source>
        <dbReference type="Proteomes" id="UP001152607"/>
    </source>
</evidence>
<dbReference type="FunFam" id="1.20.1720.10:FF:000012">
    <property type="entry name" value="MFS toxin efflux pump (AflT)"/>
    <property type="match status" value="1"/>
</dbReference>
<dbReference type="GO" id="GO:0005886">
    <property type="term" value="C:plasma membrane"/>
    <property type="evidence" value="ECO:0007669"/>
    <property type="project" value="TreeGrafter"/>
</dbReference>
<feature type="transmembrane region" description="Helical" evidence="6">
    <location>
        <begin position="425"/>
        <end position="447"/>
    </location>
</feature>
<dbReference type="OrthoDB" id="10021397at2759"/>
<dbReference type="GO" id="GO:0022857">
    <property type="term" value="F:transmembrane transporter activity"/>
    <property type="evidence" value="ECO:0007669"/>
    <property type="project" value="InterPro"/>
</dbReference>
<keyword evidence="3 6" id="KW-1133">Transmembrane helix</keyword>
<dbReference type="PANTHER" id="PTHR23501">
    <property type="entry name" value="MAJOR FACILITATOR SUPERFAMILY"/>
    <property type="match status" value="1"/>
</dbReference>
<sequence length="540" mass="57991">MSKKASMDGGSSLPSDDSATVRQYPSAGKTWIIMSCLYIAMFLIALDKTILGTAMPRITDQFNSLSSIGWYASSYMLTLCAFQLLWGKLYTFYPVKSTYIAAVVVFEIGSAICGAAPSSAAFIVGRAISGLGSAGLMNGAIIVLMETVPLEKRPVFQGLMGGVFGVASVVGPLLGGALTERLSWRWCFYINLPFGAVVIACLMLLLQSKPKPDTAKTPFAQKLRQMDPLGTALFLPSVVCLVLGLQWGGTTYAWSNWRITLLMILFAVLAIAFVIVQILMPDTATIPMRILKGRTMIGAALFCITCYSSVLVVSYYVPIFFQALQDFSPLKSGLATLPFILAMFVGTMLAGGAVQRFGYPAPAMIFSAIFSSVGAGLITTWPVNVGSSMWIGYQVISGLGAGLGMQQPNLLTQIVLAEKDITIGVSFIVFVQNLGGALFISIAQSIFTDSLATQLSKIPGLHLSREQIVSMGATNIKHLVSKDMVGMLAEGYRVAIRNVFYMGLVLSCLSMVGAVVVEWRSIKKDEKAQGNEKKDAQAEV</sequence>
<dbReference type="Gene3D" id="1.20.1720.10">
    <property type="entry name" value="Multidrug resistance protein D"/>
    <property type="match status" value="1"/>
</dbReference>
<proteinExistence type="predicted"/>
<feature type="domain" description="Major facilitator superfamily (MFS) profile" evidence="7">
    <location>
        <begin position="33"/>
        <end position="522"/>
    </location>
</feature>
<dbReference type="FunFam" id="1.20.1250.20:FF:000196">
    <property type="entry name" value="MFS toxin efflux pump (AflT)"/>
    <property type="match status" value="1"/>
</dbReference>
<feature type="transmembrane region" description="Helical" evidence="6">
    <location>
        <begin position="98"/>
        <end position="117"/>
    </location>
</feature>
<protein>
    <recommendedName>
        <fullName evidence="7">Major facilitator superfamily (MFS) profile domain-containing protein</fullName>
    </recommendedName>
</protein>
<dbReference type="SUPFAM" id="SSF103473">
    <property type="entry name" value="MFS general substrate transporter"/>
    <property type="match status" value="1"/>
</dbReference>
<keyword evidence="4 6" id="KW-0472">Membrane</keyword>
<evidence type="ECO:0000256" key="5">
    <source>
        <dbReference type="SAM" id="MobiDB-lite"/>
    </source>
</evidence>
<dbReference type="PROSITE" id="PS50850">
    <property type="entry name" value="MFS"/>
    <property type="match status" value="1"/>
</dbReference>
<evidence type="ECO:0000313" key="8">
    <source>
        <dbReference type="EMBL" id="CAI6301863.1"/>
    </source>
</evidence>
<feature type="transmembrane region" description="Helical" evidence="6">
    <location>
        <begin position="259"/>
        <end position="279"/>
    </location>
</feature>
<feature type="transmembrane region" description="Helical" evidence="6">
    <location>
        <begin position="31"/>
        <end position="56"/>
    </location>
</feature>
<evidence type="ECO:0000256" key="4">
    <source>
        <dbReference type="ARBA" id="ARBA00023136"/>
    </source>
</evidence>
<feature type="transmembrane region" description="Helical" evidence="6">
    <location>
        <begin position="68"/>
        <end position="86"/>
    </location>
</feature>
<evidence type="ECO:0000256" key="6">
    <source>
        <dbReference type="SAM" id="Phobius"/>
    </source>
</evidence>
<evidence type="ECO:0000256" key="3">
    <source>
        <dbReference type="ARBA" id="ARBA00022989"/>
    </source>
</evidence>
<comment type="caution">
    <text evidence="8">The sequence shown here is derived from an EMBL/GenBank/DDBJ whole genome shotgun (WGS) entry which is preliminary data.</text>
</comment>
<keyword evidence="9" id="KW-1185">Reference proteome</keyword>
<name>A0A9W4XFD2_9PLEO</name>
<feature type="region of interest" description="Disordered" evidence="5">
    <location>
        <begin position="1"/>
        <end position="20"/>
    </location>
</feature>
<comment type="subcellular location">
    <subcellularLocation>
        <location evidence="1">Membrane</location>
        <topology evidence="1">Multi-pass membrane protein</topology>
    </subcellularLocation>
</comment>
<feature type="transmembrane region" description="Helical" evidence="6">
    <location>
        <begin position="227"/>
        <end position="247"/>
    </location>
</feature>